<dbReference type="InterPro" id="IPR011989">
    <property type="entry name" value="ARM-like"/>
</dbReference>
<sequence length="904" mass="102577">MEDLIENLYSRHSLDKIFALKEIQKLVEKNQISSVPNPTKLFKALEICLDLSMSTDIQKHALNIVNSIINDFGPDLEIHFNQLIPKFLSLLHYQENKEDAFLALKSYINLSYNIEYVIGILIKEELQSGSWSIRKEALRNLVVLMDLETDIWSNPNLIAKIIEAVVRLYEDPFQDVSDEALSTSKELLEKITCLEKALKRLSPYIRKSFEKHIGNIPGIPKNNPNLVFGFIPKDLMSKFSIDENWRVKVSAVEELESLVSSISISDDILHHFSDFLVFLSQLLKESNFKVVISALSIVEMLCKKSIICTKEHIDVIVPLCIEKLGDNKIAIRQMASKIMACLLEKVRSFDVFPHLIKDLHNRNWHIREEVVTVIILAMLRMVNYDYLQLIPYLTKLLDDDKTKVRHVSTESLAVLSSICGEQAVIRALEPIIDNMALKSLIERFRYPVLPHLEENAVVFPRIVPSSAPIISSPYITSSPFPNPQDTKDFKIYNNIMNTEEISPLLPPMETSEKVAINDSKKRNSRNSQSSLFSMKIESRPGFLKPPTIPVNMNTRAAGMQFSNNQSKYKTKESQNLMNFLAPTESPTKKSNKSFQDPPVLSTQTDESEQQVYLSEHELEPLADPGNAISICMNTADDWAAQFDTINLLRRLTKHHGEVLGASGMLHHLIIQATNWAYSLRSSLCKNSLILFGEMCEKIPMFIETELKTIVSCLMRKSSDSNSFISDQATDSLISMAKYCNVSKALSAVINFASTSKATLVKSRASLCFQKIFERSKENVSKIKELDRAIQLLATYIYDASSSVRAAAKDALQALGSELDRLLMRCLSEEDYRKAKEQLEKKRGRTPRRILRSAEPGYLQESRTPSQTRSFRVRNSPARDKGNSATPEPSHIEKYAKFGSSRIIR</sequence>
<evidence type="ECO:0000313" key="9">
    <source>
        <dbReference type="Proteomes" id="UP001162131"/>
    </source>
</evidence>
<dbReference type="Gene3D" id="1.25.10.10">
    <property type="entry name" value="Leucine-rich Repeat Variant"/>
    <property type="match status" value="3"/>
</dbReference>
<gene>
    <name evidence="8" type="ORF">BSTOLATCC_MIC53234</name>
</gene>
<evidence type="ECO:0000256" key="5">
    <source>
        <dbReference type="PROSITE-ProRule" id="PRU00103"/>
    </source>
</evidence>
<feature type="region of interest" description="Disordered" evidence="6">
    <location>
        <begin position="582"/>
        <end position="607"/>
    </location>
</feature>
<evidence type="ECO:0000259" key="7">
    <source>
        <dbReference type="SMART" id="SM01349"/>
    </source>
</evidence>
<dbReference type="SMART" id="SM01349">
    <property type="entry name" value="TOG"/>
    <property type="match status" value="2"/>
</dbReference>
<dbReference type="GO" id="GO:0005881">
    <property type="term" value="C:cytoplasmic microtubule"/>
    <property type="evidence" value="ECO:0007669"/>
    <property type="project" value="TreeGrafter"/>
</dbReference>
<feature type="domain" description="TOG" evidence="7">
    <location>
        <begin position="215"/>
        <end position="452"/>
    </location>
</feature>
<dbReference type="InterPro" id="IPR024395">
    <property type="entry name" value="CLASP_N_dom"/>
</dbReference>
<name>A0AAU9JWE6_9CILI</name>
<evidence type="ECO:0000256" key="6">
    <source>
        <dbReference type="SAM" id="MobiDB-lite"/>
    </source>
</evidence>
<feature type="region of interest" description="Disordered" evidence="6">
    <location>
        <begin position="837"/>
        <end position="904"/>
    </location>
</feature>
<evidence type="ECO:0000313" key="8">
    <source>
        <dbReference type="EMBL" id="CAG9331155.1"/>
    </source>
</evidence>
<evidence type="ECO:0000256" key="2">
    <source>
        <dbReference type="ARBA" id="ARBA00022490"/>
    </source>
</evidence>
<evidence type="ECO:0000256" key="3">
    <source>
        <dbReference type="ARBA" id="ARBA00022737"/>
    </source>
</evidence>
<dbReference type="InterPro" id="IPR048491">
    <property type="entry name" value="XMAP215_CLASP_TOG"/>
</dbReference>
<keyword evidence="4" id="KW-0206">Cytoskeleton</keyword>
<dbReference type="InterPro" id="IPR021133">
    <property type="entry name" value="HEAT_type_2"/>
</dbReference>
<feature type="compositionally biased region" description="Basic residues" evidence="6">
    <location>
        <begin position="841"/>
        <end position="850"/>
    </location>
</feature>
<dbReference type="GO" id="GO:0008017">
    <property type="term" value="F:microtubule binding"/>
    <property type="evidence" value="ECO:0007669"/>
    <property type="project" value="TreeGrafter"/>
</dbReference>
<comment type="subcellular location">
    <subcellularLocation>
        <location evidence="1">Cytoplasm</location>
        <location evidence="1">Cytoskeleton</location>
    </subcellularLocation>
</comment>
<keyword evidence="2" id="KW-0963">Cytoplasm</keyword>
<organism evidence="8 9">
    <name type="scientific">Blepharisma stoltei</name>
    <dbReference type="NCBI Taxonomy" id="1481888"/>
    <lineage>
        <taxon>Eukaryota</taxon>
        <taxon>Sar</taxon>
        <taxon>Alveolata</taxon>
        <taxon>Ciliophora</taxon>
        <taxon>Postciliodesmatophora</taxon>
        <taxon>Heterotrichea</taxon>
        <taxon>Heterotrichida</taxon>
        <taxon>Blepharismidae</taxon>
        <taxon>Blepharisma</taxon>
    </lineage>
</organism>
<keyword evidence="3" id="KW-0677">Repeat</keyword>
<dbReference type="AlphaFoldDB" id="A0AAU9JWE6"/>
<proteinExistence type="predicted"/>
<evidence type="ECO:0000256" key="4">
    <source>
        <dbReference type="ARBA" id="ARBA00023212"/>
    </source>
</evidence>
<comment type="caution">
    <text evidence="8">The sequence shown here is derived from an EMBL/GenBank/DDBJ whole genome shotgun (WGS) entry which is preliminary data.</text>
</comment>
<dbReference type="GO" id="GO:0031110">
    <property type="term" value="P:regulation of microtubule polymerization or depolymerization"/>
    <property type="evidence" value="ECO:0007669"/>
    <property type="project" value="UniProtKB-ARBA"/>
</dbReference>
<feature type="domain" description="TOG" evidence="7">
    <location>
        <begin position="620"/>
        <end position="847"/>
    </location>
</feature>
<dbReference type="PANTHER" id="PTHR21567:SF87">
    <property type="entry name" value="CRESCERIN-LIKE PROTEIN CHE-12"/>
    <property type="match status" value="1"/>
</dbReference>
<dbReference type="GO" id="GO:0000226">
    <property type="term" value="P:microtubule cytoskeleton organization"/>
    <property type="evidence" value="ECO:0007669"/>
    <property type="project" value="TreeGrafter"/>
</dbReference>
<dbReference type="Pfam" id="PF21041">
    <property type="entry name" value="XMAP215_CLASP_TOG"/>
    <property type="match status" value="1"/>
</dbReference>
<accession>A0AAU9JWE6</accession>
<feature type="repeat" description="HEAT" evidence="5">
    <location>
        <begin position="389"/>
        <end position="426"/>
    </location>
</feature>
<dbReference type="InterPro" id="IPR016024">
    <property type="entry name" value="ARM-type_fold"/>
</dbReference>
<dbReference type="Pfam" id="PF12348">
    <property type="entry name" value="CLASP_N"/>
    <property type="match status" value="1"/>
</dbReference>
<evidence type="ECO:0000256" key="1">
    <source>
        <dbReference type="ARBA" id="ARBA00004245"/>
    </source>
</evidence>
<dbReference type="InterPro" id="IPR034085">
    <property type="entry name" value="TOG"/>
</dbReference>
<dbReference type="PROSITE" id="PS50077">
    <property type="entry name" value="HEAT_REPEAT"/>
    <property type="match status" value="1"/>
</dbReference>
<dbReference type="SUPFAM" id="SSF48371">
    <property type="entry name" value="ARM repeat"/>
    <property type="match status" value="1"/>
</dbReference>
<feature type="compositionally biased region" description="Polar residues" evidence="6">
    <location>
        <begin position="860"/>
        <end position="869"/>
    </location>
</feature>
<dbReference type="EMBL" id="CAJZBQ010000053">
    <property type="protein sequence ID" value="CAG9331155.1"/>
    <property type="molecule type" value="Genomic_DNA"/>
</dbReference>
<reference evidence="8" key="1">
    <citation type="submission" date="2021-09" db="EMBL/GenBank/DDBJ databases">
        <authorList>
            <consortium name="AG Swart"/>
            <person name="Singh M."/>
            <person name="Singh A."/>
            <person name="Seah K."/>
            <person name="Emmerich C."/>
        </authorList>
    </citation>
    <scope>NUCLEOTIDE SEQUENCE</scope>
    <source>
        <strain evidence="8">ATCC30299</strain>
    </source>
</reference>
<dbReference type="Proteomes" id="UP001162131">
    <property type="component" value="Unassembled WGS sequence"/>
</dbReference>
<protein>
    <recommendedName>
        <fullName evidence="7">TOG domain-containing protein</fullName>
    </recommendedName>
</protein>
<keyword evidence="9" id="KW-1185">Reference proteome</keyword>
<dbReference type="PANTHER" id="PTHR21567">
    <property type="entry name" value="CLASP"/>
    <property type="match status" value="1"/>
</dbReference>
<dbReference type="GO" id="GO:1902903">
    <property type="term" value="P:regulation of supramolecular fiber organization"/>
    <property type="evidence" value="ECO:0007669"/>
    <property type="project" value="UniProtKB-ARBA"/>
</dbReference>